<name>A0A2P6TFB7_CHLSO</name>
<evidence type="ECO:0000313" key="4">
    <source>
        <dbReference type="Proteomes" id="UP000239899"/>
    </source>
</evidence>
<evidence type="ECO:0000313" key="3">
    <source>
        <dbReference type="EMBL" id="PRW32666.1"/>
    </source>
</evidence>
<dbReference type="Proteomes" id="UP000239899">
    <property type="component" value="Unassembled WGS sequence"/>
</dbReference>
<dbReference type="Pfam" id="PF00646">
    <property type="entry name" value="F-box"/>
    <property type="match status" value="1"/>
</dbReference>
<comment type="caution">
    <text evidence="3">The sequence shown here is derived from an EMBL/GenBank/DDBJ whole genome shotgun (WGS) entry which is preliminary data.</text>
</comment>
<organism evidence="3 4">
    <name type="scientific">Chlorella sorokiniana</name>
    <name type="common">Freshwater green alga</name>
    <dbReference type="NCBI Taxonomy" id="3076"/>
    <lineage>
        <taxon>Eukaryota</taxon>
        <taxon>Viridiplantae</taxon>
        <taxon>Chlorophyta</taxon>
        <taxon>core chlorophytes</taxon>
        <taxon>Trebouxiophyceae</taxon>
        <taxon>Chlorellales</taxon>
        <taxon>Chlorellaceae</taxon>
        <taxon>Chlorella clade</taxon>
        <taxon>Chlorella</taxon>
    </lineage>
</organism>
<dbReference type="InterPro" id="IPR001810">
    <property type="entry name" value="F-box_dom"/>
</dbReference>
<sequence>MAAEQGASWSELPLDSLTDVLSRLPAKDLAACASVCTAWRAAADQQALWSLQRQQDFPQADDATLAVLLARAGSSSSDSSSSSGSSSRRAQRRSAAKLAYWWLAREWTCERCQQRFTDGANSPSACCFHTGILFSGGLMNGEALRYTCCNRRAHQIANGVRDSNGCTSAFHCGGRSAWQRHGTGVKPRELPPEPAAGPTSSSPRHNNSDASSSSGLGKVRSSSRLVSSAAPGGNKGGSGCGSPWGSLPGSPARPSPDPQEWHPNQRPGLLELPSRLFASGSGSAA</sequence>
<protein>
    <submittedName>
        <fullName evidence="3">F-box only 6-like</fullName>
    </submittedName>
</protein>
<dbReference type="SUPFAM" id="SSF81383">
    <property type="entry name" value="F-box domain"/>
    <property type="match status" value="1"/>
</dbReference>
<dbReference type="InterPro" id="IPR036047">
    <property type="entry name" value="F-box-like_dom_sf"/>
</dbReference>
<accession>A0A2P6TFB7</accession>
<proteinExistence type="predicted"/>
<feature type="region of interest" description="Disordered" evidence="1">
    <location>
        <begin position="180"/>
        <end position="285"/>
    </location>
</feature>
<dbReference type="PROSITE" id="PS50181">
    <property type="entry name" value="FBOX"/>
    <property type="match status" value="1"/>
</dbReference>
<dbReference type="AlphaFoldDB" id="A0A2P6TFB7"/>
<evidence type="ECO:0000256" key="1">
    <source>
        <dbReference type="SAM" id="MobiDB-lite"/>
    </source>
</evidence>
<dbReference type="EMBL" id="LHPG02000019">
    <property type="protein sequence ID" value="PRW32666.1"/>
    <property type="molecule type" value="Genomic_DNA"/>
</dbReference>
<gene>
    <name evidence="3" type="ORF">C2E21_8231</name>
</gene>
<feature type="compositionally biased region" description="Gly residues" evidence="1">
    <location>
        <begin position="233"/>
        <end position="242"/>
    </location>
</feature>
<reference evidence="3 4" key="1">
    <citation type="journal article" date="2018" name="Plant J.">
        <title>Genome sequences of Chlorella sorokiniana UTEX 1602 and Micractinium conductrix SAG 241.80: implications to maltose excretion by a green alga.</title>
        <authorList>
            <person name="Arriola M.B."/>
            <person name="Velmurugan N."/>
            <person name="Zhang Y."/>
            <person name="Plunkett M.H."/>
            <person name="Hondzo H."/>
            <person name="Barney B.M."/>
        </authorList>
    </citation>
    <scope>NUCLEOTIDE SEQUENCE [LARGE SCALE GENOMIC DNA]</scope>
    <source>
        <strain evidence="4">UTEX 1602</strain>
    </source>
</reference>
<evidence type="ECO:0000259" key="2">
    <source>
        <dbReference type="PROSITE" id="PS50181"/>
    </source>
</evidence>
<feature type="compositionally biased region" description="Low complexity" evidence="1">
    <location>
        <begin position="211"/>
        <end position="232"/>
    </location>
</feature>
<feature type="domain" description="F-box" evidence="2">
    <location>
        <begin position="6"/>
        <end position="52"/>
    </location>
</feature>
<dbReference type="OrthoDB" id="2095648at2759"/>
<dbReference type="Gene3D" id="1.20.1280.50">
    <property type="match status" value="1"/>
</dbReference>
<dbReference type="SMART" id="SM00256">
    <property type="entry name" value="FBOX"/>
    <property type="match status" value="1"/>
</dbReference>
<feature type="compositionally biased region" description="Polar residues" evidence="1">
    <location>
        <begin position="198"/>
        <end position="210"/>
    </location>
</feature>
<keyword evidence="4" id="KW-1185">Reference proteome</keyword>